<dbReference type="Gene3D" id="1.10.260.40">
    <property type="entry name" value="lambda repressor-like DNA-binding domains"/>
    <property type="match status" value="1"/>
</dbReference>
<proteinExistence type="predicted"/>
<dbReference type="PANTHER" id="PTHR46558:SF11">
    <property type="entry name" value="HTH-TYPE TRANSCRIPTIONAL REGULATOR XRE"/>
    <property type="match status" value="1"/>
</dbReference>
<dbReference type="CDD" id="cd00093">
    <property type="entry name" value="HTH_XRE"/>
    <property type="match status" value="1"/>
</dbReference>
<sequence>MTIGIRIAELRKQKNMSQSDLAKALIVAPSTIGMWETDQRAIKDDHLKHLANCFNVSADYLLGTLHAPDWADINDLIELDKLLESNVNMSYGGEILTSEQIQRVKDILTSTLLT</sequence>
<evidence type="ECO:0000313" key="4">
    <source>
        <dbReference type="Proteomes" id="UP000664360"/>
    </source>
</evidence>
<feature type="domain" description="HTH cro/C1-type" evidence="2">
    <location>
        <begin position="7"/>
        <end position="61"/>
    </location>
</feature>
<dbReference type="EMBL" id="CP147250">
    <property type="protein sequence ID" value="WYJ81404.1"/>
    <property type="molecule type" value="Genomic_DNA"/>
</dbReference>
<accession>A0ABZ2T099</accession>
<reference evidence="3 4" key="1">
    <citation type="submission" date="2021-03" db="EMBL/GenBank/DDBJ databases">
        <authorList>
            <person name="Gilmore M.S."/>
            <person name="Schwartzman J."/>
            <person name="Van Tyne D."/>
            <person name="Martin M."/>
            <person name="Earl A.M."/>
            <person name="Manson A.L."/>
            <person name="Straub T."/>
            <person name="Salamzade R."/>
            <person name="Saavedra J."/>
            <person name="Lebreton F."/>
            <person name="Prichula J."/>
            <person name="Schaufler K."/>
            <person name="Gaca A."/>
            <person name="Sgardioli B."/>
            <person name="Wagenaar J."/>
            <person name="Strong T."/>
        </authorList>
    </citation>
    <scope>NUCLEOTIDE SEQUENCE [LARGE SCALE GENOMIC DNA]</scope>
    <source>
        <strain evidence="3 4">DIV1094</strain>
    </source>
</reference>
<name>A0ABZ2T099_9ENTE</name>
<dbReference type="Proteomes" id="UP000664360">
    <property type="component" value="Chromosome"/>
</dbReference>
<dbReference type="SMART" id="SM00530">
    <property type="entry name" value="HTH_XRE"/>
    <property type="match status" value="1"/>
</dbReference>
<dbReference type="Pfam" id="PF01381">
    <property type="entry name" value="HTH_3"/>
    <property type="match status" value="1"/>
</dbReference>
<dbReference type="PROSITE" id="PS50943">
    <property type="entry name" value="HTH_CROC1"/>
    <property type="match status" value="1"/>
</dbReference>
<dbReference type="PANTHER" id="PTHR46558">
    <property type="entry name" value="TRACRIPTIONAL REGULATORY PROTEIN-RELATED-RELATED"/>
    <property type="match status" value="1"/>
</dbReference>
<gene>
    <name evidence="3" type="ORF">DOK79_002989</name>
</gene>
<evidence type="ECO:0000256" key="1">
    <source>
        <dbReference type="ARBA" id="ARBA00023125"/>
    </source>
</evidence>
<dbReference type="RefSeq" id="WP_206859072.1">
    <property type="nucleotide sequence ID" value="NZ_CP147250.1"/>
</dbReference>
<dbReference type="InterPro" id="IPR001387">
    <property type="entry name" value="Cro/C1-type_HTH"/>
</dbReference>
<dbReference type="SUPFAM" id="SSF47413">
    <property type="entry name" value="lambda repressor-like DNA-binding domains"/>
    <property type="match status" value="1"/>
</dbReference>
<evidence type="ECO:0000313" key="3">
    <source>
        <dbReference type="EMBL" id="WYJ81404.1"/>
    </source>
</evidence>
<keyword evidence="4" id="KW-1185">Reference proteome</keyword>
<organism evidence="3 4">
    <name type="scientific">Candidatus Enterococcus mangumiae</name>
    <dbReference type="NCBI Taxonomy" id="2230878"/>
    <lineage>
        <taxon>Bacteria</taxon>
        <taxon>Bacillati</taxon>
        <taxon>Bacillota</taxon>
        <taxon>Bacilli</taxon>
        <taxon>Lactobacillales</taxon>
        <taxon>Enterococcaceae</taxon>
        <taxon>Enterococcus</taxon>
    </lineage>
</organism>
<reference evidence="3 4" key="2">
    <citation type="submission" date="2024-03" db="EMBL/GenBank/DDBJ databases">
        <title>The Genome Sequence of Enterococcus sp. DIV1094.</title>
        <authorList>
            <consortium name="The Broad Institute Genomics Platform"/>
            <consortium name="The Broad Institute Microbial Omics Core"/>
            <consortium name="The Broad Institute Genomic Center for Infectious Diseases"/>
            <person name="Earl A."/>
            <person name="Manson A."/>
            <person name="Gilmore M."/>
            <person name="Schwartman J."/>
            <person name="Shea T."/>
            <person name="Abouelleil A."/>
            <person name="Cao P."/>
            <person name="Chapman S."/>
            <person name="Cusick C."/>
            <person name="Young S."/>
            <person name="Neafsey D."/>
            <person name="Nusbaum C."/>
            <person name="Birren B."/>
        </authorList>
    </citation>
    <scope>NUCLEOTIDE SEQUENCE [LARGE SCALE GENOMIC DNA]</scope>
    <source>
        <strain evidence="3 4">DIV1094</strain>
    </source>
</reference>
<protein>
    <recommendedName>
        <fullName evidence="2">HTH cro/C1-type domain-containing protein</fullName>
    </recommendedName>
</protein>
<evidence type="ECO:0000259" key="2">
    <source>
        <dbReference type="PROSITE" id="PS50943"/>
    </source>
</evidence>
<dbReference type="InterPro" id="IPR010982">
    <property type="entry name" value="Lambda_DNA-bd_dom_sf"/>
</dbReference>
<keyword evidence="1" id="KW-0238">DNA-binding</keyword>